<protein>
    <submittedName>
        <fullName evidence="2">Uncharacterized protein</fullName>
    </submittedName>
</protein>
<gene>
    <name evidence="1" type="ORF">HRI_002240700</name>
    <name evidence="2" type="ORF">HRI_002241000</name>
    <name evidence="3" type="ORF">HRI_002241300</name>
</gene>
<evidence type="ECO:0000313" key="4">
    <source>
        <dbReference type="Proteomes" id="UP001165190"/>
    </source>
</evidence>
<accession>A0A9W7HYG0</accession>
<name>A0A9W7HYG0_HIBTR</name>
<comment type="caution">
    <text evidence="2">The sequence shown here is derived from an EMBL/GenBank/DDBJ whole genome shotgun (WGS) entry which is preliminary data.</text>
</comment>
<sequence>MDYFLAKATSTASLYKLVLQCLETLSENQRKFSLQVDVQLVNVILSPHHNVISLYSSSGNQRSANEMGKKLPRNGSLWEVQTASFTMLGELYSRTGSSFPLDIWQSTIQFLREGATEVATKSWKEQAGNAAVFARGKIVRAAIKVLDECLRAISGFRGTEDFFWISHLLLIA</sequence>
<evidence type="ECO:0000313" key="1">
    <source>
        <dbReference type="EMBL" id="GMI85714.1"/>
    </source>
</evidence>
<dbReference type="AlphaFoldDB" id="A0A9W7HYG0"/>
<dbReference type="Proteomes" id="UP001165190">
    <property type="component" value="Unassembled WGS sequence"/>
</dbReference>
<dbReference type="EMBL" id="BSYR01000020">
    <property type="protein sequence ID" value="GMI85714.1"/>
    <property type="molecule type" value="Genomic_DNA"/>
</dbReference>
<proteinExistence type="predicted"/>
<evidence type="ECO:0000313" key="3">
    <source>
        <dbReference type="EMBL" id="GMI85720.1"/>
    </source>
</evidence>
<organism evidence="2 4">
    <name type="scientific">Hibiscus trionum</name>
    <name type="common">Flower of an hour</name>
    <dbReference type="NCBI Taxonomy" id="183268"/>
    <lineage>
        <taxon>Eukaryota</taxon>
        <taxon>Viridiplantae</taxon>
        <taxon>Streptophyta</taxon>
        <taxon>Embryophyta</taxon>
        <taxon>Tracheophyta</taxon>
        <taxon>Spermatophyta</taxon>
        <taxon>Magnoliopsida</taxon>
        <taxon>eudicotyledons</taxon>
        <taxon>Gunneridae</taxon>
        <taxon>Pentapetalae</taxon>
        <taxon>rosids</taxon>
        <taxon>malvids</taxon>
        <taxon>Malvales</taxon>
        <taxon>Malvaceae</taxon>
        <taxon>Malvoideae</taxon>
        <taxon>Hibiscus</taxon>
    </lineage>
</organism>
<dbReference type="EMBL" id="BSYR01000020">
    <property type="protein sequence ID" value="GMI85720.1"/>
    <property type="molecule type" value="Genomic_DNA"/>
</dbReference>
<reference evidence="2" key="1">
    <citation type="submission" date="2023-05" db="EMBL/GenBank/DDBJ databases">
        <title>Genome and transcriptome analyses reveal genes involved in the formation of fine ridges on petal epidermal cells in Hibiscus trionum.</title>
        <authorList>
            <person name="Koshimizu S."/>
            <person name="Masuda S."/>
            <person name="Ishii T."/>
            <person name="Shirasu K."/>
            <person name="Hoshino A."/>
            <person name="Arita M."/>
        </authorList>
    </citation>
    <scope>NUCLEOTIDE SEQUENCE</scope>
    <source>
        <strain evidence="2">Hamamatsu line</strain>
    </source>
</reference>
<dbReference type="EMBL" id="BSYR01000020">
    <property type="protein sequence ID" value="GMI85717.1"/>
    <property type="molecule type" value="Genomic_DNA"/>
</dbReference>
<evidence type="ECO:0000313" key="2">
    <source>
        <dbReference type="EMBL" id="GMI85717.1"/>
    </source>
</evidence>
<keyword evidence="4" id="KW-1185">Reference proteome</keyword>